<dbReference type="PATRIC" id="fig|1002367.3.peg.1478"/>
<evidence type="ECO:0000256" key="2">
    <source>
        <dbReference type="ARBA" id="ARBA00022448"/>
    </source>
</evidence>
<dbReference type="CDD" id="cd03214">
    <property type="entry name" value="ABC_Iron-Siderophores_B12_Hemin"/>
    <property type="match status" value="1"/>
</dbReference>
<evidence type="ECO:0000256" key="1">
    <source>
        <dbReference type="ARBA" id="ARBA00004202"/>
    </source>
</evidence>
<dbReference type="PROSITE" id="PS50893">
    <property type="entry name" value="ABC_TRANSPORTER_2"/>
    <property type="match status" value="1"/>
</dbReference>
<keyword evidence="9" id="KW-0472">Membrane</keyword>
<dbReference type="InterPro" id="IPR051535">
    <property type="entry name" value="Siderophore_ABC-ATPase"/>
</dbReference>
<protein>
    <submittedName>
        <fullName evidence="11">Iron(III) dicitrate ABC transporter, ATP-binding protein FecE family protein</fullName>
    </submittedName>
</protein>
<keyword evidence="3" id="KW-1003">Cell membrane</keyword>
<dbReference type="SMART" id="SM00382">
    <property type="entry name" value="AAA"/>
    <property type="match status" value="1"/>
</dbReference>
<dbReference type="EMBL" id="AFZZ01000163">
    <property type="protein sequence ID" value="EHJ38921.1"/>
    <property type="molecule type" value="Genomic_DNA"/>
</dbReference>
<name>G6AYW2_9BACT</name>
<reference evidence="11 12" key="1">
    <citation type="submission" date="2011-08" db="EMBL/GenBank/DDBJ databases">
        <authorList>
            <person name="Weinstock G."/>
            <person name="Sodergren E."/>
            <person name="Clifton S."/>
            <person name="Fulton L."/>
            <person name="Fulton B."/>
            <person name="Courtney L."/>
            <person name="Fronick C."/>
            <person name="Harrison M."/>
            <person name="Strong C."/>
            <person name="Farmer C."/>
            <person name="Delahaunty K."/>
            <person name="Markovic C."/>
            <person name="Hall O."/>
            <person name="Minx P."/>
            <person name="Tomlinson C."/>
            <person name="Mitreva M."/>
            <person name="Hou S."/>
            <person name="Chen J."/>
            <person name="Wollam A."/>
            <person name="Pepin K.H."/>
            <person name="Johnson M."/>
            <person name="Bhonagiri V."/>
            <person name="Zhang X."/>
            <person name="Suruliraj S."/>
            <person name="Warren W."/>
            <person name="Chinwalla A."/>
            <person name="Mardis E.R."/>
            <person name="Wilson R.K."/>
        </authorList>
    </citation>
    <scope>NUCLEOTIDE SEQUENCE [LARGE SCALE GENOMIC DNA]</scope>
    <source>
        <strain evidence="11 12">DSM 18206</strain>
    </source>
</reference>
<evidence type="ECO:0000256" key="7">
    <source>
        <dbReference type="ARBA" id="ARBA00023004"/>
    </source>
</evidence>
<gene>
    <name evidence="11" type="ORF">HMPREF0673_01823</name>
</gene>
<proteinExistence type="predicted"/>
<dbReference type="PANTHER" id="PTHR42771">
    <property type="entry name" value="IRON(3+)-HYDROXAMATE IMPORT ATP-BINDING PROTEIN FHUC"/>
    <property type="match status" value="1"/>
</dbReference>
<dbReference type="eggNOG" id="COG1120">
    <property type="taxonomic scope" value="Bacteria"/>
</dbReference>
<evidence type="ECO:0000256" key="5">
    <source>
        <dbReference type="ARBA" id="ARBA00022741"/>
    </source>
</evidence>
<dbReference type="Gene3D" id="3.40.50.300">
    <property type="entry name" value="P-loop containing nucleotide triphosphate hydrolases"/>
    <property type="match status" value="1"/>
</dbReference>
<dbReference type="PANTHER" id="PTHR42771:SF2">
    <property type="entry name" value="IRON(3+)-HYDROXAMATE IMPORT ATP-BINDING PROTEIN FHUC"/>
    <property type="match status" value="1"/>
</dbReference>
<evidence type="ECO:0000256" key="8">
    <source>
        <dbReference type="ARBA" id="ARBA00023065"/>
    </source>
</evidence>
<dbReference type="AlphaFoldDB" id="G6AYW2"/>
<dbReference type="GO" id="GO:0005524">
    <property type="term" value="F:ATP binding"/>
    <property type="evidence" value="ECO:0007669"/>
    <property type="project" value="UniProtKB-KW"/>
</dbReference>
<keyword evidence="6 11" id="KW-0067">ATP-binding</keyword>
<dbReference type="InterPro" id="IPR003593">
    <property type="entry name" value="AAA+_ATPase"/>
</dbReference>
<evidence type="ECO:0000256" key="6">
    <source>
        <dbReference type="ARBA" id="ARBA00022840"/>
    </source>
</evidence>
<accession>G6AYW2</accession>
<dbReference type="Proteomes" id="UP000004407">
    <property type="component" value="Unassembled WGS sequence"/>
</dbReference>
<dbReference type="GO" id="GO:0016887">
    <property type="term" value="F:ATP hydrolysis activity"/>
    <property type="evidence" value="ECO:0007669"/>
    <property type="project" value="InterPro"/>
</dbReference>
<dbReference type="HOGENOM" id="CLU_000604_1_11_10"/>
<evidence type="ECO:0000313" key="11">
    <source>
        <dbReference type="EMBL" id="EHJ38921.1"/>
    </source>
</evidence>
<evidence type="ECO:0000259" key="10">
    <source>
        <dbReference type="PROSITE" id="PS50893"/>
    </source>
</evidence>
<keyword evidence="7" id="KW-0408">Iron</keyword>
<evidence type="ECO:0000256" key="4">
    <source>
        <dbReference type="ARBA" id="ARBA00022496"/>
    </source>
</evidence>
<dbReference type="InterPro" id="IPR003439">
    <property type="entry name" value="ABC_transporter-like_ATP-bd"/>
</dbReference>
<keyword evidence="8" id="KW-0406">Ion transport</keyword>
<dbReference type="GO" id="GO:0006826">
    <property type="term" value="P:iron ion transport"/>
    <property type="evidence" value="ECO:0007669"/>
    <property type="project" value="UniProtKB-KW"/>
</dbReference>
<feature type="domain" description="ABC transporter" evidence="10">
    <location>
        <begin position="50"/>
        <end position="288"/>
    </location>
</feature>
<dbReference type="Pfam" id="PF00005">
    <property type="entry name" value="ABC_tran"/>
    <property type="match status" value="1"/>
</dbReference>
<dbReference type="SUPFAM" id="SSF52540">
    <property type="entry name" value="P-loop containing nucleoside triphosphate hydrolases"/>
    <property type="match status" value="1"/>
</dbReference>
<dbReference type="GO" id="GO:0005886">
    <property type="term" value="C:plasma membrane"/>
    <property type="evidence" value="ECO:0007669"/>
    <property type="project" value="UniProtKB-SubCell"/>
</dbReference>
<keyword evidence="4" id="KW-0410">Iron transport</keyword>
<keyword evidence="5" id="KW-0547">Nucleotide-binding</keyword>
<comment type="caution">
    <text evidence="11">The sequence shown here is derived from an EMBL/GenBank/DDBJ whole genome shotgun (WGS) entry which is preliminary data.</text>
</comment>
<evidence type="ECO:0000256" key="9">
    <source>
        <dbReference type="ARBA" id="ARBA00023136"/>
    </source>
</evidence>
<keyword evidence="2" id="KW-0813">Transport</keyword>
<evidence type="ECO:0000313" key="12">
    <source>
        <dbReference type="Proteomes" id="UP000004407"/>
    </source>
</evidence>
<evidence type="ECO:0000256" key="3">
    <source>
        <dbReference type="ARBA" id="ARBA00022475"/>
    </source>
</evidence>
<dbReference type="InterPro" id="IPR027417">
    <property type="entry name" value="P-loop_NTPase"/>
</dbReference>
<comment type="subcellular location">
    <subcellularLocation>
        <location evidence="1">Cell membrane</location>
        <topology evidence="1">Peripheral membrane protein</topology>
    </subcellularLocation>
</comment>
<sequence length="301" mass="33317">MNEELSIELCHLTVGYSKKGVHLSQVHQQSNNTNQGVHLSQVHQQSNESQRLVQLRQLHPFGACCVASDLNATALPGTLTCLIGHNGTGKSTLLRTIARLQPSIDGRVLIGDNDISTLKPTHLSRMLSIVLTSRPDVRNMTVEELVALGRAPYTGFWGRLSADDRRIVRHSIESVGITAMAERRVCTLSDGEMQKVMIAKSLAQQTPVILLDEPTAFLDFPGKIDLMLLLQRLAHEERKTILLSTHDLETALQTADRLWLLADGALHDGTPHELADQGFIDDYIGRKSVKFDKQTLSIQIL</sequence>
<organism evidence="11 12">
    <name type="scientific">Leyella stercorea DSM 18206</name>
    <dbReference type="NCBI Taxonomy" id="1002367"/>
    <lineage>
        <taxon>Bacteria</taxon>
        <taxon>Pseudomonadati</taxon>
        <taxon>Bacteroidota</taxon>
        <taxon>Bacteroidia</taxon>
        <taxon>Bacteroidales</taxon>
        <taxon>Prevotellaceae</taxon>
        <taxon>Leyella</taxon>
    </lineage>
</organism>